<dbReference type="Proteomes" id="UP000027135">
    <property type="component" value="Unassembled WGS sequence"/>
</dbReference>
<organism evidence="2 3">
    <name type="scientific">Zootermopsis nevadensis</name>
    <name type="common">Dampwood termite</name>
    <dbReference type="NCBI Taxonomy" id="136037"/>
    <lineage>
        <taxon>Eukaryota</taxon>
        <taxon>Metazoa</taxon>
        <taxon>Ecdysozoa</taxon>
        <taxon>Arthropoda</taxon>
        <taxon>Hexapoda</taxon>
        <taxon>Insecta</taxon>
        <taxon>Pterygota</taxon>
        <taxon>Neoptera</taxon>
        <taxon>Polyneoptera</taxon>
        <taxon>Dictyoptera</taxon>
        <taxon>Blattodea</taxon>
        <taxon>Blattoidea</taxon>
        <taxon>Termitoidae</taxon>
        <taxon>Termopsidae</taxon>
        <taxon>Zootermopsis</taxon>
    </lineage>
</organism>
<accession>A0A067QSC7</accession>
<gene>
    <name evidence="2" type="ORF">L798_13991</name>
</gene>
<evidence type="ECO:0000313" key="2">
    <source>
        <dbReference type="EMBL" id="KDR11662.1"/>
    </source>
</evidence>
<sequence length="134" mass="14625">MSGPTDRPPAETGPQGCRPGLPPSRSPRQRILPAQARWRRSGDSHHPLSNLPKRLVLAGQGFQRVAPLFVRPLVEPTGHRPLESVDLSFESGVPRDLPAPRQPVLRRISSRILAARGGRLSAQVQSDTQVGRSL</sequence>
<keyword evidence="3" id="KW-1185">Reference proteome</keyword>
<dbReference type="InParanoid" id="A0A067QSC7"/>
<evidence type="ECO:0000256" key="1">
    <source>
        <dbReference type="SAM" id="MobiDB-lite"/>
    </source>
</evidence>
<proteinExistence type="predicted"/>
<reference evidence="2 3" key="1">
    <citation type="journal article" date="2014" name="Nat. Commun.">
        <title>Molecular traces of alternative social organization in a termite genome.</title>
        <authorList>
            <person name="Terrapon N."/>
            <person name="Li C."/>
            <person name="Robertson H.M."/>
            <person name="Ji L."/>
            <person name="Meng X."/>
            <person name="Booth W."/>
            <person name="Chen Z."/>
            <person name="Childers C.P."/>
            <person name="Glastad K.M."/>
            <person name="Gokhale K."/>
            <person name="Gowin J."/>
            <person name="Gronenberg W."/>
            <person name="Hermansen R.A."/>
            <person name="Hu H."/>
            <person name="Hunt B.G."/>
            <person name="Huylmans A.K."/>
            <person name="Khalil S.M."/>
            <person name="Mitchell R.D."/>
            <person name="Munoz-Torres M.C."/>
            <person name="Mustard J.A."/>
            <person name="Pan H."/>
            <person name="Reese J.T."/>
            <person name="Scharf M.E."/>
            <person name="Sun F."/>
            <person name="Vogel H."/>
            <person name="Xiao J."/>
            <person name="Yang W."/>
            <person name="Yang Z."/>
            <person name="Yang Z."/>
            <person name="Zhou J."/>
            <person name="Zhu J."/>
            <person name="Brent C.S."/>
            <person name="Elsik C.G."/>
            <person name="Goodisman M.A."/>
            <person name="Liberles D.A."/>
            <person name="Roe R.M."/>
            <person name="Vargo E.L."/>
            <person name="Vilcinskas A."/>
            <person name="Wang J."/>
            <person name="Bornberg-Bauer E."/>
            <person name="Korb J."/>
            <person name="Zhang G."/>
            <person name="Liebig J."/>
        </authorList>
    </citation>
    <scope>NUCLEOTIDE SEQUENCE [LARGE SCALE GENOMIC DNA]</scope>
    <source>
        <tissue evidence="2">Whole organism</tissue>
    </source>
</reference>
<evidence type="ECO:0000313" key="3">
    <source>
        <dbReference type="Proteomes" id="UP000027135"/>
    </source>
</evidence>
<feature type="region of interest" description="Disordered" evidence="1">
    <location>
        <begin position="1"/>
        <end position="30"/>
    </location>
</feature>
<name>A0A067QSC7_ZOONE</name>
<dbReference type="EMBL" id="KK853083">
    <property type="protein sequence ID" value="KDR11662.1"/>
    <property type="molecule type" value="Genomic_DNA"/>
</dbReference>
<protein>
    <submittedName>
        <fullName evidence="2">Uncharacterized protein</fullName>
    </submittedName>
</protein>
<dbReference type="AlphaFoldDB" id="A0A067QSC7"/>